<reference evidence="1 2" key="1">
    <citation type="submission" date="2016-10" db="EMBL/GenBank/DDBJ databases">
        <title>Comparative genomics of Bacillus thuringiensis reveals a path to pathogens against multiple invertebrate hosts.</title>
        <authorList>
            <person name="Zheng J."/>
            <person name="Gao Q."/>
            <person name="Liu H."/>
            <person name="Peng D."/>
            <person name="Ruan L."/>
            <person name="Sun M."/>
        </authorList>
    </citation>
    <scope>NUCLEOTIDE SEQUENCE [LARGE SCALE GENOMIC DNA]</scope>
    <source>
        <strain evidence="1">BGSC 4AC1</strain>
    </source>
</reference>
<name>A0A242WF08_BACTU</name>
<comment type="caution">
    <text evidence="1">The sequence shown here is derived from an EMBL/GenBank/DDBJ whole genome shotgun (WGS) entry which is preliminary data.</text>
</comment>
<organism evidence="1 2">
    <name type="scientific">Bacillus thuringiensis serovar mexicanensis</name>
    <dbReference type="NCBI Taxonomy" id="180868"/>
    <lineage>
        <taxon>Bacteria</taxon>
        <taxon>Bacillati</taxon>
        <taxon>Bacillota</taxon>
        <taxon>Bacilli</taxon>
        <taxon>Bacillales</taxon>
        <taxon>Bacillaceae</taxon>
        <taxon>Bacillus</taxon>
        <taxon>Bacillus cereus group</taxon>
    </lineage>
</organism>
<dbReference type="EMBL" id="NFCF01000025">
    <property type="protein sequence ID" value="OTW55493.1"/>
    <property type="molecule type" value="Genomic_DNA"/>
</dbReference>
<evidence type="ECO:0000313" key="2">
    <source>
        <dbReference type="Proteomes" id="UP000195152"/>
    </source>
</evidence>
<evidence type="ECO:0000313" key="1">
    <source>
        <dbReference type="EMBL" id="OTW55493.1"/>
    </source>
</evidence>
<gene>
    <name evidence="1" type="ORF">BK699_00925</name>
</gene>
<accession>A0A242WF08</accession>
<dbReference type="Proteomes" id="UP000195152">
    <property type="component" value="Unassembled WGS sequence"/>
</dbReference>
<sequence>MSTYKGYGFTPKKMKKLVERGKISAHIVEEKVLYDKQDIISYVKEIDEFQKKYMTFREFMQEIGYLFPYNGQARNHKIIEFANAVNIEFYDYGDYRMKNTNYFLNREDVRTFKSSFVNIVDAAKIMNVLPIRAARNLKNQGVEIKEINHLYNLMFVKRNDVHTYKKLKEGRYGYAKNEMKKILNIGIVSLEEVLIFYKILPDPNTGLFSIQDVEKLKVLQERVYKNIKEKYYTEAEMRKEIQVSINTLRRYGILDTTKIKFPHIARIKEYKKNIQTVYSKKKVRRYLEKREENDYILNLKRNLSSSVYDNFYELAHVYRLYFSEKSSYTGKCWFNYVKSKLTKSRAHYKTIQKYLQQLIECSKILVGLTKEKEIFDFSTKELNISIFNRNVSGEYQKWLYVFLKELNSSHIKKFHVEELNYKYSKRRKKRRKEKSIYKIEDYISLYNYAISIEVHKKKAIMDVKRIVHGDTSYSMYESAWLYMLLHLNNAWRHNDILEFPRIDLQKLGITSLEWIEENKLTIELAQRIINQVKLKKFIHSKTGKKRYFLCSQELIIPLSYAIILCELRCQVVSPQSEHLINFKGRKFKDRTRNAFFEEYCNDFKFSSLKMNRTLISYMYDVIKKTTDRNPLEITKYVRTHSNIEITNIYVDIPQEHLNFMTKQLFDVGYFGYTYDMMASILLGEPPKEREKRTVRALLTKNVMGNIYKIEGIAGYLNRIAEEKKTLLEYLESVSKENLQDTFHCITLGQMPAKEENYQCIFSKCEFEEIKCDMCPFAIPHFYALSAISARVVKRVKEYKDKITLKCSEGEKTRLANLLLRDMILLKEAKAKFGEDILNEFIENGYENLKRNISELPNPYIHSSIEKKVGR</sequence>
<proteinExistence type="predicted"/>
<protein>
    <submittedName>
        <fullName evidence="1">Uncharacterized protein</fullName>
    </submittedName>
</protein>
<dbReference type="AlphaFoldDB" id="A0A242WF08"/>